<reference evidence="1" key="1">
    <citation type="journal article" date="2023" name="Mol. Phylogenet. Evol.">
        <title>Genome-scale phylogeny and comparative genomics of the fungal order Sordariales.</title>
        <authorList>
            <person name="Hensen N."/>
            <person name="Bonometti L."/>
            <person name="Westerberg I."/>
            <person name="Brannstrom I.O."/>
            <person name="Guillou S."/>
            <person name="Cros-Aarteil S."/>
            <person name="Calhoun S."/>
            <person name="Haridas S."/>
            <person name="Kuo A."/>
            <person name="Mondo S."/>
            <person name="Pangilinan J."/>
            <person name="Riley R."/>
            <person name="LaButti K."/>
            <person name="Andreopoulos B."/>
            <person name="Lipzen A."/>
            <person name="Chen C."/>
            <person name="Yan M."/>
            <person name="Daum C."/>
            <person name="Ng V."/>
            <person name="Clum A."/>
            <person name="Steindorff A."/>
            <person name="Ohm R.A."/>
            <person name="Martin F."/>
            <person name="Silar P."/>
            <person name="Natvig D.O."/>
            <person name="Lalanne C."/>
            <person name="Gautier V."/>
            <person name="Ament-Velasquez S.L."/>
            <person name="Kruys A."/>
            <person name="Hutchinson M.I."/>
            <person name="Powell A.J."/>
            <person name="Barry K."/>
            <person name="Miller A.N."/>
            <person name="Grigoriev I.V."/>
            <person name="Debuchy R."/>
            <person name="Gladieux P."/>
            <person name="Hiltunen Thoren M."/>
            <person name="Johannesson H."/>
        </authorList>
    </citation>
    <scope>NUCLEOTIDE SEQUENCE</scope>
    <source>
        <strain evidence="1">CBS 118394</strain>
    </source>
</reference>
<name>A0AAE0IJL3_9PEZI</name>
<reference evidence="1" key="2">
    <citation type="submission" date="2023-06" db="EMBL/GenBank/DDBJ databases">
        <authorList>
            <consortium name="Lawrence Berkeley National Laboratory"/>
            <person name="Haridas S."/>
            <person name="Hensen N."/>
            <person name="Bonometti L."/>
            <person name="Westerberg I."/>
            <person name="Brannstrom I.O."/>
            <person name="Guillou S."/>
            <person name="Cros-Aarteil S."/>
            <person name="Calhoun S."/>
            <person name="Kuo A."/>
            <person name="Mondo S."/>
            <person name="Pangilinan J."/>
            <person name="Riley R."/>
            <person name="Labutti K."/>
            <person name="Andreopoulos B."/>
            <person name="Lipzen A."/>
            <person name="Chen C."/>
            <person name="Yanf M."/>
            <person name="Daum C."/>
            <person name="Ng V."/>
            <person name="Clum A."/>
            <person name="Steindorff A."/>
            <person name="Ohm R."/>
            <person name="Martin F."/>
            <person name="Silar P."/>
            <person name="Natvig D."/>
            <person name="Lalanne C."/>
            <person name="Gautier V."/>
            <person name="Ament-Velasquez S.L."/>
            <person name="Kruys A."/>
            <person name="Hutchinson M.I."/>
            <person name="Powell A.J."/>
            <person name="Barry K."/>
            <person name="Miller A.N."/>
            <person name="Grigoriev I.V."/>
            <person name="Debuchy R."/>
            <person name="Gladieux P."/>
            <person name="Thoren M.H."/>
            <person name="Johannesson H."/>
        </authorList>
    </citation>
    <scope>NUCLEOTIDE SEQUENCE</scope>
    <source>
        <strain evidence="1">CBS 118394</strain>
    </source>
</reference>
<dbReference type="EMBL" id="JAUEDM010000002">
    <property type="protein sequence ID" value="KAK3326108.1"/>
    <property type="molecule type" value="Genomic_DNA"/>
</dbReference>
<comment type="caution">
    <text evidence="1">The sequence shown here is derived from an EMBL/GenBank/DDBJ whole genome shotgun (WGS) entry which is preliminary data.</text>
</comment>
<proteinExistence type="predicted"/>
<dbReference type="Proteomes" id="UP001283341">
    <property type="component" value="Unassembled WGS sequence"/>
</dbReference>
<accession>A0AAE0IJL3</accession>
<dbReference type="AlphaFoldDB" id="A0AAE0IJL3"/>
<gene>
    <name evidence="1" type="ORF">B0H66DRAFT_550098</name>
</gene>
<keyword evidence="2" id="KW-1185">Reference proteome</keyword>
<evidence type="ECO:0000313" key="2">
    <source>
        <dbReference type="Proteomes" id="UP001283341"/>
    </source>
</evidence>
<organism evidence="1 2">
    <name type="scientific">Apodospora peruviana</name>
    <dbReference type="NCBI Taxonomy" id="516989"/>
    <lineage>
        <taxon>Eukaryota</taxon>
        <taxon>Fungi</taxon>
        <taxon>Dikarya</taxon>
        <taxon>Ascomycota</taxon>
        <taxon>Pezizomycotina</taxon>
        <taxon>Sordariomycetes</taxon>
        <taxon>Sordariomycetidae</taxon>
        <taxon>Sordariales</taxon>
        <taxon>Lasiosphaeriaceae</taxon>
        <taxon>Apodospora</taxon>
    </lineage>
</organism>
<evidence type="ECO:0000313" key="1">
    <source>
        <dbReference type="EMBL" id="KAK3326108.1"/>
    </source>
</evidence>
<sequence length="159" mass="17983">MAAVGTLGGQKQILVDTWIYGGVTKGCVNRVDGKNFDVSSEKWVHPGTGDSLVVTDPTTNLALTSLSRGERTGSRVFWWIWSYVKDLCSASTDISVYLVRDAPDFWLGSRRTTSPIVPSPSKRMVSRFHNRELTPWRVNLYITKRRGNKTIWMRNMLDS</sequence>
<protein>
    <submittedName>
        <fullName evidence="1">Uncharacterized protein</fullName>
    </submittedName>
</protein>